<comment type="caution">
    <text evidence="1">The sequence shown here is derived from an EMBL/GenBank/DDBJ whole genome shotgun (WGS) entry which is preliminary data.</text>
</comment>
<gene>
    <name evidence="1" type="ORF">R3P38DRAFT_2561333</name>
</gene>
<dbReference type="EMBL" id="JAWWNJ010000088">
    <property type="protein sequence ID" value="KAK7000637.1"/>
    <property type="molecule type" value="Genomic_DNA"/>
</dbReference>
<keyword evidence="2" id="KW-1185">Reference proteome</keyword>
<protein>
    <submittedName>
        <fullName evidence="1">Uncharacterized protein</fullName>
    </submittedName>
</protein>
<reference evidence="1 2" key="1">
    <citation type="journal article" date="2024" name="J Genomics">
        <title>Draft genome sequencing and assembly of Favolaschia claudopus CIRM-BRFM 2984 isolated from oak limbs.</title>
        <authorList>
            <person name="Navarro D."/>
            <person name="Drula E."/>
            <person name="Chaduli D."/>
            <person name="Cazenave R."/>
            <person name="Ahrendt S."/>
            <person name="Wang J."/>
            <person name="Lipzen A."/>
            <person name="Daum C."/>
            <person name="Barry K."/>
            <person name="Grigoriev I.V."/>
            <person name="Favel A."/>
            <person name="Rosso M.N."/>
            <person name="Martin F."/>
        </authorList>
    </citation>
    <scope>NUCLEOTIDE SEQUENCE [LARGE SCALE GENOMIC DNA]</scope>
    <source>
        <strain evidence="1 2">CIRM-BRFM 2984</strain>
    </source>
</reference>
<accession>A0AAW0A4B2</accession>
<evidence type="ECO:0000313" key="2">
    <source>
        <dbReference type="Proteomes" id="UP001362999"/>
    </source>
</evidence>
<name>A0AAW0A4B2_9AGAR</name>
<sequence>MACRTLAELRRRLPDLETPFPGSPFTTSEISFCDTPILSRKNRRSVFYFVEAMTALGDFNDQTGGQLTLSEDENFLQFGPGMTAVFPAGTTEYMFAAVGKGEKRYMFRQYFCAGVHRWIEKGGRTDKEFAEEAPEQEVLAWEEMRLRRAEQSAKMFTKLQVLEELH</sequence>
<proteinExistence type="predicted"/>
<dbReference type="AlphaFoldDB" id="A0AAW0A4B2"/>
<organism evidence="1 2">
    <name type="scientific">Favolaschia claudopus</name>
    <dbReference type="NCBI Taxonomy" id="2862362"/>
    <lineage>
        <taxon>Eukaryota</taxon>
        <taxon>Fungi</taxon>
        <taxon>Dikarya</taxon>
        <taxon>Basidiomycota</taxon>
        <taxon>Agaricomycotina</taxon>
        <taxon>Agaricomycetes</taxon>
        <taxon>Agaricomycetidae</taxon>
        <taxon>Agaricales</taxon>
        <taxon>Marasmiineae</taxon>
        <taxon>Mycenaceae</taxon>
        <taxon>Favolaschia</taxon>
    </lineage>
</organism>
<evidence type="ECO:0000313" key="1">
    <source>
        <dbReference type="EMBL" id="KAK7000637.1"/>
    </source>
</evidence>
<dbReference type="Proteomes" id="UP001362999">
    <property type="component" value="Unassembled WGS sequence"/>
</dbReference>